<evidence type="ECO:0000313" key="2">
    <source>
        <dbReference type="Proteomes" id="UP000315496"/>
    </source>
</evidence>
<dbReference type="Proteomes" id="UP000315496">
    <property type="component" value="Chromosome 2"/>
</dbReference>
<dbReference type="VEuPathDB" id="GiardiaDB:GMRT_14541"/>
<sequence length="260" mass="29619">MQTRAQVAYITQQLEETLPFEELLEKTLALQRDYPMFQPLITDLETSTRLTTTPTYGLVGVLPYTSHGMAMGLEVKVILSLYLQQHRRIECNCPTDLADAEGHLLLSPNESLSAAIQRLHSHYQATPPDGNMLLTSDALTRIQTLRNDTERELREQLVRADEELERVRQENQARCTTLQELAKHFTQFMRSYALTGTPRQAQKLHSKLARYYSLDRAIDATRLQPASTIHGIKIVQHALRKLAAQYLYAQAALFKPGETE</sequence>
<keyword evidence="2" id="KW-1185">Reference proteome</keyword>
<organism evidence="1 2">
    <name type="scientific">Giardia muris</name>
    <dbReference type="NCBI Taxonomy" id="5742"/>
    <lineage>
        <taxon>Eukaryota</taxon>
        <taxon>Metamonada</taxon>
        <taxon>Diplomonadida</taxon>
        <taxon>Hexamitidae</taxon>
        <taxon>Giardiinae</taxon>
        <taxon>Giardia</taxon>
    </lineage>
</organism>
<dbReference type="AlphaFoldDB" id="A0A4Z1SVY2"/>
<evidence type="ECO:0000313" key="1">
    <source>
        <dbReference type="EMBL" id="TNJ29065.1"/>
    </source>
</evidence>
<comment type="caution">
    <text evidence="1">The sequence shown here is derived from an EMBL/GenBank/DDBJ whole genome shotgun (WGS) entry which is preliminary data.</text>
</comment>
<name>A0A4Z1SVY2_GIAMU</name>
<dbReference type="EMBL" id="VDLU01000002">
    <property type="protein sequence ID" value="TNJ29065.1"/>
    <property type="molecule type" value="Genomic_DNA"/>
</dbReference>
<protein>
    <submittedName>
        <fullName evidence="1">Uncharacterized protein</fullName>
    </submittedName>
</protein>
<proteinExistence type="predicted"/>
<accession>A0A4Z1SVY2</accession>
<gene>
    <name evidence="1" type="ORF">GMRT_14541</name>
</gene>
<reference evidence="1 2" key="1">
    <citation type="submission" date="2019-05" db="EMBL/GenBank/DDBJ databases">
        <title>The compact genome of Giardia muris reveals important steps in the evolution of intestinal protozoan parasites.</title>
        <authorList>
            <person name="Xu F."/>
            <person name="Jimenez-Gonzalez A."/>
            <person name="Einarsson E."/>
            <person name="Astvaldsson A."/>
            <person name="Peirasmaki D."/>
            <person name="Eckmann L."/>
            <person name="Andersson J.O."/>
            <person name="Svard S.G."/>
            <person name="Jerlstrom-Hultqvist J."/>
        </authorList>
    </citation>
    <scope>NUCLEOTIDE SEQUENCE [LARGE SCALE GENOMIC DNA]</scope>
    <source>
        <strain evidence="1 2">Roberts-Thomson</strain>
    </source>
</reference>